<gene>
    <name evidence="2" type="ORF">K461DRAFT_281696</name>
</gene>
<name>A0A9P4IVN3_9PEZI</name>
<sequence>MPPKRKSQPATPASGRATRSRTARNPSQEFIELPPNTRKRSTSSAASTTSGERDRIRPTDQRIEKKASGRSLRRHFTIELPAQQVREAARSSEEETSPPPEDPKTPIANGSVSNGPAAATADATPSPSRASPWGFASSIFNMARRVLSPFPPSKKLQITSSQPPITPSTELPSGLSPITEESPSKIQETPTAARVSRKRKTSVSEEFTSKRTRVTEETLSQQEITGPPAGPSHTPGKQPIKTPSRRTAKKVREQRNTPAKSDPALFIPYIPNISTFAVPEDPDSPEEDLLFPSLPLDKPSVLQDMEITPKSNTIASPPAPTTATKATQTGRSLEALIRQSAGSSKGAGKSQQGEEAKEPETSKKRKRVKVDDLSCIPSRRPGQSAGTFALLDEFFDYDQDTVEIDENQLEEFTNRPAKKARLERNVFDMVAPITAEPKTPASPSTKAKPSAPSTTKDTLVPRQRQSSPEKSRNADNSSTKPVSMKPSSQNSADLMNADSTANETLNGVSQQPDALSRKRSEAEKYKPTKGSRLREMSRLSSTSTLPGSPPHFTTGEPANVDETLGLPNFTTSANPPRGSAQNIFSSIAQSRGAPVQSAATEGEEACQWSFPSGERWTEIFTEEDYAWARAHPPSEQEVNEALVNLRADYAAFVANGGPDLSMEQLMAAC</sequence>
<evidence type="ECO:0000256" key="1">
    <source>
        <dbReference type="SAM" id="MobiDB-lite"/>
    </source>
</evidence>
<protein>
    <submittedName>
        <fullName evidence="2">Uncharacterized protein</fullName>
    </submittedName>
</protein>
<accession>A0A9P4IVN3</accession>
<dbReference type="EMBL" id="ML996091">
    <property type="protein sequence ID" value="KAF2149330.1"/>
    <property type="molecule type" value="Genomic_DNA"/>
</dbReference>
<feature type="compositionally biased region" description="Low complexity" evidence="1">
    <location>
        <begin position="437"/>
        <end position="456"/>
    </location>
</feature>
<feature type="compositionally biased region" description="Basic and acidic residues" evidence="1">
    <location>
        <begin position="207"/>
        <end position="216"/>
    </location>
</feature>
<feature type="compositionally biased region" description="Basic and acidic residues" evidence="1">
    <location>
        <begin position="515"/>
        <end position="537"/>
    </location>
</feature>
<feature type="compositionally biased region" description="Acidic residues" evidence="1">
    <location>
        <begin position="280"/>
        <end position="289"/>
    </location>
</feature>
<reference evidence="2" key="1">
    <citation type="journal article" date="2020" name="Stud. Mycol.">
        <title>101 Dothideomycetes genomes: a test case for predicting lifestyles and emergence of pathogens.</title>
        <authorList>
            <person name="Haridas S."/>
            <person name="Albert R."/>
            <person name="Binder M."/>
            <person name="Bloem J."/>
            <person name="Labutti K."/>
            <person name="Salamov A."/>
            <person name="Andreopoulos B."/>
            <person name="Baker S."/>
            <person name="Barry K."/>
            <person name="Bills G."/>
            <person name="Bluhm B."/>
            <person name="Cannon C."/>
            <person name="Castanera R."/>
            <person name="Culley D."/>
            <person name="Daum C."/>
            <person name="Ezra D."/>
            <person name="Gonzalez J."/>
            <person name="Henrissat B."/>
            <person name="Kuo A."/>
            <person name="Liang C."/>
            <person name="Lipzen A."/>
            <person name="Lutzoni F."/>
            <person name="Magnuson J."/>
            <person name="Mondo S."/>
            <person name="Nolan M."/>
            <person name="Ohm R."/>
            <person name="Pangilinan J."/>
            <person name="Park H.-J."/>
            <person name="Ramirez L."/>
            <person name="Alfaro M."/>
            <person name="Sun H."/>
            <person name="Tritt A."/>
            <person name="Yoshinaga Y."/>
            <person name="Zwiers L.-H."/>
            <person name="Turgeon B."/>
            <person name="Goodwin S."/>
            <person name="Spatafora J."/>
            <person name="Crous P."/>
            <person name="Grigoriev I."/>
        </authorList>
    </citation>
    <scope>NUCLEOTIDE SEQUENCE</scope>
    <source>
        <strain evidence="2">CBS 260.36</strain>
    </source>
</reference>
<organism evidence="2 3">
    <name type="scientific">Myriangium duriaei CBS 260.36</name>
    <dbReference type="NCBI Taxonomy" id="1168546"/>
    <lineage>
        <taxon>Eukaryota</taxon>
        <taxon>Fungi</taxon>
        <taxon>Dikarya</taxon>
        <taxon>Ascomycota</taxon>
        <taxon>Pezizomycotina</taxon>
        <taxon>Dothideomycetes</taxon>
        <taxon>Dothideomycetidae</taxon>
        <taxon>Myriangiales</taxon>
        <taxon>Myriangiaceae</taxon>
        <taxon>Myriangium</taxon>
    </lineage>
</organism>
<feature type="region of interest" description="Disordered" evidence="1">
    <location>
        <begin position="151"/>
        <end position="265"/>
    </location>
</feature>
<dbReference type="AlphaFoldDB" id="A0A9P4IVN3"/>
<feature type="compositionally biased region" description="Polar residues" evidence="1">
    <location>
        <begin position="474"/>
        <end position="513"/>
    </location>
</feature>
<comment type="caution">
    <text evidence="2">The sequence shown here is derived from an EMBL/GenBank/DDBJ whole genome shotgun (WGS) entry which is preliminary data.</text>
</comment>
<feature type="compositionally biased region" description="Polar residues" evidence="1">
    <location>
        <begin position="179"/>
        <end position="190"/>
    </location>
</feature>
<feature type="region of interest" description="Disordered" evidence="1">
    <location>
        <begin position="277"/>
        <end position="296"/>
    </location>
</feature>
<feature type="region of interest" description="Disordered" evidence="1">
    <location>
        <begin position="1"/>
        <end position="134"/>
    </location>
</feature>
<feature type="region of interest" description="Disordered" evidence="1">
    <location>
        <begin position="306"/>
        <end position="386"/>
    </location>
</feature>
<dbReference type="Proteomes" id="UP000799439">
    <property type="component" value="Unassembled WGS sequence"/>
</dbReference>
<feature type="region of interest" description="Disordered" evidence="1">
    <location>
        <begin position="431"/>
        <end position="555"/>
    </location>
</feature>
<feature type="compositionally biased region" description="Basic and acidic residues" evidence="1">
    <location>
        <begin position="352"/>
        <end position="362"/>
    </location>
</feature>
<proteinExistence type="predicted"/>
<feature type="compositionally biased region" description="Low complexity" evidence="1">
    <location>
        <begin position="313"/>
        <end position="329"/>
    </location>
</feature>
<feature type="compositionally biased region" description="Low complexity" evidence="1">
    <location>
        <begin position="339"/>
        <end position="351"/>
    </location>
</feature>
<feature type="compositionally biased region" description="Basic and acidic residues" evidence="1">
    <location>
        <begin position="51"/>
        <end position="67"/>
    </location>
</feature>
<feature type="compositionally biased region" description="Polar residues" evidence="1">
    <location>
        <begin position="156"/>
        <end position="171"/>
    </location>
</feature>
<evidence type="ECO:0000313" key="2">
    <source>
        <dbReference type="EMBL" id="KAF2149330.1"/>
    </source>
</evidence>
<dbReference type="OrthoDB" id="3929221at2759"/>
<feature type="compositionally biased region" description="Low complexity" evidence="1">
    <location>
        <begin position="116"/>
        <end position="132"/>
    </location>
</feature>
<evidence type="ECO:0000313" key="3">
    <source>
        <dbReference type="Proteomes" id="UP000799439"/>
    </source>
</evidence>
<keyword evidence="3" id="KW-1185">Reference proteome</keyword>